<protein>
    <recommendedName>
        <fullName evidence="4">DUF1127 domain-containing protein</fullName>
    </recommendedName>
</protein>
<dbReference type="Proteomes" id="UP000478183">
    <property type="component" value="Unassembled WGS sequence"/>
</dbReference>
<gene>
    <name evidence="2" type="ORF">GL286_12990</name>
</gene>
<proteinExistence type="predicted"/>
<evidence type="ECO:0000256" key="1">
    <source>
        <dbReference type="SAM" id="MobiDB-lite"/>
    </source>
</evidence>
<dbReference type="EMBL" id="WMIE01000007">
    <property type="protein sequence ID" value="MTH78646.1"/>
    <property type="molecule type" value="Genomic_DNA"/>
</dbReference>
<dbReference type="RefSeq" id="WP_170295176.1">
    <property type="nucleotide sequence ID" value="NZ_WMIE01000007.1"/>
</dbReference>
<name>A0A6L6JAS5_9RHOB</name>
<comment type="caution">
    <text evidence="2">The sequence shown here is derived from an EMBL/GenBank/DDBJ whole genome shotgun (WGS) entry which is preliminary data.</text>
</comment>
<sequence>MSVTVPRPARDLRAPLNDLIDDHGLIRVSLALMRAVLGRGKNRAPPLDGLSPHLKRDIGLEPDRRGPTNYWDLR</sequence>
<evidence type="ECO:0000313" key="2">
    <source>
        <dbReference type="EMBL" id="MTH78646.1"/>
    </source>
</evidence>
<feature type="compositionally biased region" description="Basic and acidic residues" evidence="1">
    <location>
        <begin position="54"/>
        <end position="66"/>
    </location>
</feature>
<reference evidence="2 3" key="1">
    <citation type="submission" date="2019-11" db="EMBL/GenBank/DDBJ databases">
        <authorList>
            <person name="Dong K."/>
        </authorList>
    </citation>
    <scope>NUCLEOTIDE SEQUENCE [LARGE SCALE GENOMIC DNA]</scope>
    <source>
        <strain evidence="2 3">NBRC 111993</strain>
    </source>
</reference>
<accession>A0A6L6JAS5</accession>
<evidence type="ECO:0008006" key="4">
    <source>
        <dbReference type="Google" id="ProtNLM"/>
    </source>
</evidence>
<organism evidence="2 3">
    <name type="scientific">Paracoccus aestuariivivens</name>
    <dbReference type="NCBI Taxonomy" id="1820333"/>
    <lineage>
        <taxon>Bacteria</taxon>
        <taxon>Pseudomonadati</taxon>
        <taxon>Pseudomonadota</taxon>
        <taxon>Alphaproteobacteria</taxon>
        <taxon>Rhodobacterales</taxon>
        <taxon>Paracoccaceae</taxon>
        <taxon>Paracoccus</taxon>
    </lineage>
</organism>
<keyword evidence="3" id="KW-1185">Reference proteome</keyword>
<feature type="region of interest" description="Disordered" evidence="1">
    <location>
        <begin position="40"/>
        <end position="74"/>
    </location>
</feature>
<dbReference type="AlphaFoldDB" id="A0A6L6JAS5"/>
<evidence type="ECO:0000313" key="3">
    <source>
        <dbReference type="Proteomes" id="UP000478183"/>
    </source>
</evidence>